<evidence type="ECO:0000313" key="3">
    <source>
        <dbReference type="Proteomes" id="UP001141434"/>
    </source>
</evidence>
<dbReference type="EMBL" id="JAPMSZ010000002">
    <property type="protein sequence ID" value="KAJ5111758.1"/>
    <property type="molecule type" value="Genomic_DNA"/>
</dbReference>
<feature type="region of interest" description="Disordered" evidence="1">
    <location>
        <begin position="1"/>
        <end position="44"/>
    </location>
</feature>
<proteinExistence type="predicted"/>
<dbReference type="RefSeq" id="XP_056515237.1">
    <property type="nucleotide sequence ID" value="XM_056651970.1"/>
</dbReference>
<reference evidence="2" key="1">
    <citation type="submission" date="2022-11" db="EMBL/GenBank/DDBJ databases">
        <authorList>
            <person name="Petersen C."/>
        </authorList>
    </citation>
    <scope>NUCLEOTIDE SEQUENCE</scope>
    <source>
        <strain evidence="2">IBT 34128</strain>
    </source>
</reference>
<accession>A0A9W9G490</accession>
<gene>
    <name evidence="2" type="ORF">NUU61_001388</name>
</gene>
<keyword evidence="3" id="KW-1185">Reference proteome</keyword>
<sequence>MNDDESAIREADFRPQQQPKVVRLREPRNPTSQQSTQTDFVDLDEPLDEDLLLSPTRTVDLDEIEDLTLPSDPLCPTSDAASFQTVEDSMTDLTRTMPGALHLSSSPPEIPTQRIARSMKISSPPPPPPTPNPPRTENRPI</sequence>
<feature type="compositionally biased region" description="Basic and acidic residues" evidence="1">
    <location>
        <begin position="1"/>
        <end position="13"/>
    </location>
</feature>
<evidence type="ECO:0000313" key="2">
    <source>
        <dbReference type="EMBL" id="KAJ5111758.1"/>
    </source>
</evidence>
<organism evidence="2 3">
    <name type="scientific">Penicillium alfredii</name>
    <dbReference type="NCBI Taxonomy" id="1506179"/>
    <lineage>
        <taxon>Eukaryota</taxon>
        <taxon>Fungi</taxon>
        <taxon>Dikarya</taxon>
        <taxon>Ascomycota</taxon>
        <taxon>Pezizomycotina</taxon>
        <taxon>Eurotiomycetes</taxon>
        <taxon>Eurotiomycetidae</taxon>
        <taxon>Eurotiales</taxon>
        <taxon>Aspergillaceae</taxon>
        <taxon>Penicillium</taxon>
    </lineage>
</organism>
<protein>
    <submittedName>
        <fullName evidence="2">Uncharacterized protein</fullName>
    </submittedName>
</protein>
<dbReference type="Proteomes" id="UP001141434">
    <property type="component" value="Unassembled WGS sequence"/>
</dbReference>
<evidence type="ECO:0000256" key="1">
    <source>
        <dbReference type="SAM" id="MobiDB-lite"/>
    </source>
</evidence>
<comment type="caution">
    <text evidence="2">The sequence shown here is derived from an EMBL/GenBank/DDBJ whole genome shotgun (WGS) entry which is preliminary data.</text>
</comment>
<dbReference type="AlphaFoldDB" id="A0A9W9G490"/>
<reference evidence="2" key="2">
    <citation type="journal article" date="2023" name="IMA Fungus">
        <title>Comparative genomic study of the Penicillium genus elucidates a diverse pangenome and 15 lateral gene transfer events.</title>
        <authorList>
            <person name="Petersen C."/>
            <person name="Sorensen T."/>
            <person name="Nielsen M.R."/>
            <person name="Sondergaard T.E."/>
            <person name="Sorensen J.L."/>
            <person name="Fitzpatrick D.A."/>
            <person name="Frisvad J.C."/>
            <person name="Nielsen K.L."/>
        </authorList>
    </citation>
    <scope>NUCLEOTIDE SEQUENCE</scope>
    <source>
        <strain evidence="2">IBT 34128</strain>
    </source>
</reference>
<feature type="region of interest" description="Disordered" evidence="1">
    <location>
        <begin position="99"/>
        <end position="141"/>
    </location>
</feature>
<dbReference type="GeneID" id="81391138"/>
<name>A0A9W9G490_9EURO</name>
<feature type="compositionally biased region" description="Polar residues" evidence="1">
    <location>
        <begin position="29"/>
        <end position="39"/>
    </location>
</feature>
<feature type="compositionally biased region" description="Pro residues" evidence="1">
    <location>
        <begin position="123"/>
        <end position="134"/>
    </location>
</feature>